<feature type="compositionally biased region" description="Basic and acidic residues" evidence="1">
    <location>
        <begin position="617"/>
        <end position="627"/>
    </location>
</feature>
<accession>A0A813C0Y3</accession>
<feature type="region of interest" description="Disordered" evidence="1">
    <location>
        <begin position="511"/>
        <end position="548"/>
    </location>
</feature>
<feature type="compositionally biased region" description="Basic and acidic residues" evidence="1">
    <location>
        <begin position="511"/>
        <end position="529"/>
    </location>
</feature>
<dbReference type="AlphaFoldDB" id="A0A813C0Y3"/>
<feature type="compositionally biased region" description="Basic and acidic residues" evidence="1">
    <location>
        <begin position="590"/>
        <end position="608"/>
    </location>
</feature>
<dbReference type="Proteomes" id="UP000601435">
    <property type="component" value="Unassembled WGS sequence"/>
</dbReference>
<proteinExistence type="predicted"/>
<feature type="region of interest" description="Disordered" evidence="1">
    <location>
        <begin position="565"/>
        <end position="644"/>
    </location>
</feature>
<name>A0A813C0Y3_9DINO</name>
<evidence type="ECO:0000313" key="2">
    <source>
        <dbReference type="EMBL" id="CAE7937846.1"/>
    </source>
</evidence>
<gene>
    <name evidence="2" type="ORF">SNEC2469_LOCUS32914</name>
</gene>
<feature type="compositionally biased region" description="Polar residues" evidence="1">
    <location>
        <begin position="580"/>
        <end position="589"/>
    </location>
</feature>
<comment type="caution">
    <text evidence="2">The sequence shown here is derived from an EMBL/GenBank/DDBJ whole genome shotgun (WGS) entry which is preliminary data.</text>
</comment>
<reference evidence="2" key="1">
    <citation type="submission" date="2021-02" db="EMBL/GenBank/DDBJ databases">
        <authorList>
            <person name="Dougan E. K."/>
            <person name="Rhodes N."/>
            <person name="Thang M."/>
            <person name="Chan C."/>
        </authorList>
    </citation>
    <scope>NUCLEOTIDE SEQUENCE</scope>
</reference>
<sequence length="762" mass="84284">MLKPLHARQLRTAQLAPDLFRSFKRLWLSQGHLQELAGPEDLAHLASSAVKLGIVQEEQFNLALASAGLQHVGQFSPSQLALFCSNLARLPSAGRAAFLAVAALQVQRTLRFSSFVDLGLLSQAFGSSSITLTREASELYLQRLSVVSKEELANLAQGPGSGSDLVNSLAAALERVAEGSLQLLSPSVDGELLLASIRPLTLELCARRAVRPRTAAAVLGQHAHFSVRDQELFEALEDEEHSSSDISATLAGRLLRPLGALGHPSEHFLQSVDKSLSIWGKRLSATIQSDSGVPNVVFEPWTRSTRSLPALAADLFAAALLDFAFLSEVSVTYLFSAAKTQCQLNLPADSALRMKCAGEIAAASQVWLQHVAGHPEACWLADWAEEVFSTGGPQHNLAPQPSSALLRSVFAALQRAQEPGDKILVAWPMHGFRADLALRRPLRKPDTLRHIAFFVYSTINRKPTDELCIALLPGTRETATKARRLLSPCRLVYRTINELYYRELAKETFHNQPNDEDKYTAGEAHEEPPTLKLPAQQTEQKPANKLTKQKDDFDNDAAFHEIMEWPSHNTRAQHRDHKATSNPRWSTSNDRGDRRPATTSTPHDKLDKASSWGGSRQHYDGRGDKTSAADQEPPPSGPYPHFDIFNQEMATGTQSTTEDTHSITDFLDTIQPLPNDDDAEARQGAPPLETLSYNDANHLGTIQPRPISVPYDQTTVYDDDKVSYWEWPWQQDDQVKFLRSRCESVWSQGTKDCKDKHLLLKP</sequence>
<dbReference type="OrthoDB" id="437420at2759"/>
<dbReference type="EMBL" id="CAJNJA010084897">
    <property type="protein sequence ID" value="CAE7937846.1"/>
    <property type="molecule type" value="Genomic_DNA"/>
</dbReference>
<organism evidence="2 3">
    <name type="scientific">Symbiodinium necroappetens</name>
    <dbReference type="NCBI Taxonomy" id="1628268"/>
    <lineage>
        <taxon>Eukaryota</taxon>
        <taxon>Sar</taxon>
        <taxon>Alveolata</taxon>
        <taxon>Dinophyceae</taxon>
        <taxon>Suessiales</taxon>
        <taxon>Symbiodiniaceae</taxon>
        <taxon>Symbiodinium</taxon>
    </lineage>
</organism>
<evidence type="ECO:0000313" key="3">
    <source>
        <dbReference type="Proteomes" id="UP000601435"/>
    </source>
</evidence>
<protein>
    <submittedName>
        <fullName evidence="2">Uncharacterized protein</fullName>
    </submittedName>
</protein>
<keyword evidence="3" id="KW-1185">Reference proteome</keyword>
<evidence type="ECO:0000256" key="1">
    <source>
        <dbReference type="SAM" id="MobiDB-lite"/>
    </source>
</evidence>